<reference evidence="2" key="1">
    <citation type="journal article" date="2008" name="J. Bacteriol.">
        <title>Genome sequence of Thermofilum pendens reveals an exceptional loss of biosynthetic pathways without genome reduction.</title>
        <authorList>
            <person name="Anderson I."/>
            <person name="Rodriguez J."/>
            <person name="Susanti D."/>
            <person name="Porat I."/>
            <person name="Reich C."/>
            <person name="Ulrich L.E."/>
            <person name="Elkins J.G."/>
            <person name="Mavromatis K."/>
            <person name="Lykidis A."/>
            <person name="Kim E."/>
            <person name="Thompson L.S."/>
            <person name="Nolan M."/>
            <person name="Land M."/>
            <person name="Copeland A."/>
            <person name="Lapidus A."/>
            <person name="Lucas S."/>
            <person name="Detter C."/>
            <person name="Zhulin I.B."/>
            <person name="Olsen G.J."/>
            <person name="Whitman W."/>
            <person name="Mukhopadhyay B."/>
            <person name="Bristow J."/>
            <person name="Kyrpides N."/>
        </authorList>
    </citation>
    <scope>NUCLEOTIDE SEQUENCE [LARGE SCALE GENOMIC DNA]</scope>
    <source>
        <strain evidence="2">DSM 2475 / Hrk 5</strain>
    </source>
</reference>
<dbReference type="eggNOG" id="arCOG00570">
    <property type="taxonomic scope" value="Archaea"/>
</dbReference>
<gene>
    <name evidence="1" type="ordered locus">Tpen_1036</name>
</gene>
<dbReference type="RefSeq" id="WP_011752701.1">
    <property type="nucleotide sequence ID" value="NC_008698.1"/>
</dbReference>
<accession>A1RZ06</accession>
<protein>
    <recommendedName>
        <fullName evidence="3">NAD(P)/FAD-dependent oxidoreductase</fullName>
    </recommendedName>
</protein>
<dbReference type="PANTHER" id="PTHR42685:SF20">
    <property type="entry name" value="HYDROGENASE, PUTATIVE-RELATED"/>
    <property type="match status" value="1"/>
</dbReference>
<proteinExistence type="predicted"/>
<keyword evidence="2" id="KW-1185">Reference proteome</keyword>
<evidence type="ECO:0000313" key="1">
    <source>
        <dbReference type="EMBL" id="ABL78436.1"/>
    </source>
</evidence>
<dbReference type="SUPFAM" id="SSF51905">
    <property type="entry name" value="FAD/NAD(P)-binding domain"/>
    <property type="match status" value="1"/>
</dbReference>
<dbReference type="EMBL" id="CP000505">
    <property type="protein sequence ID" value="ABL78436.1"/>
    <property type="molecule type" value="Genomic_DNA"/>
</dbReference>
<sequence length="297" mass="32277">MKPCGWGVPYSVDDVLRIPGDAVLETVRGYRIFVDGRLLHEYSGRRLGDIVDKEAFIRYLLEGVDVVHVGVSPGRLSEYSLVVDARGHAAYPGRKALALQATVRVEPPREEIWVYFYSDLVGYGWVFPAGDRAAHVGVGGLAGKEFLERRLAELLRTVRGEVVRVSGSPIASGGLKPGKGRLAVGEALGAVMPLTGEGIRPGLISARAVYESIAKGKPLEEHLKTSGLALNVELQLRILSLLEKSTPEERVRVFSSAPLELLERVTAGNVEPRELLGFSLRYPAFFARLGLKAVARG</sequence>
<dbReference type="STRING" id="368408.Tpen_1036"/>
<name>A1RZ06_THEPD</name>
<dbReference type="Gene3D" id="3.50.50.60">
    <property type="entry name" value="FAD/NAD(P)-binding domain"/>
    <property type="match status" value="1"/>
</dbReference>
<evidence type="ECO:0000313" key="2">
    <source>
        <dbReference type="Proteomes" id="UP000000641"/>
    </source>
</evidence>
<dbReference type="InterPro" id="IPR050407">
    <property type="entry name" value="Geranylgeranyl_reductase"/>
</dbReference>
<dbReference type="KEGG" id="tpe:Tpen_1036"/>
<dbReference type="HOGENOM" id="CLU_066799_0_0_2"/>
<dbReference type="PANTHER" id="PTHR42685">
    <property type="entry name" value="GERANYLGERANYL DIPHOSPHATE REDUCTASE"/>
    <property type="match status" value="1"/>
</dbReference>
<dbReference type="EnsemblBacteria" id="ABL78436">
    <property type="protein sequence ID" value="ABL78436"/>
    <property type="gene ID" value="Tpen_1036"/>
</dbReference>
<organism evidence="1 2">
    <name type="scientific">Thermofilum pendens (strain DSM 2475 / Hrk 5)</name>
    <dbReference type="NCBI Taxonomy" id="368408"/>
    <lineage>
        <taxon>Archaea</taxon>
        <taxon>Thermoproteota</taxon>
        <taxon>Thermoprotei</taxon>
        <taxon>Thermofilales</taxon>
        <taxon>Thermofilaceae</taxon>
        <taxon>Thermofilum</taxon>
    </lineage>
</organism>
<dbReference type="InterPro" id="IPR036188">
    <property type="entry name" value="FAD/NAD-bd_sf"/>
</dbReference>
<dbReference type="AlphaFoldDB" id="A1RZ06"/>
<dbReference type="GeneID" id="4600941"/>
<dbReference type="Proteomes" id="UP000000641">
    <property type="component" value="Chromosome"/>
</dbReference>
<evidence type="ECO:0008006" key="3">
    <source>
        <dbReference type="Google" id="ProtNLM"/>
    </source>
</evidence>